<accession>A0A8T3BNV3</accession>
<evidence type="ECO:0000313" key="2">
    <source>
        <dbReference type="EMBL" id="KAI0513846.1"/>
    </source>
</evidence>
<reference evidence="2" key="1">
    <citation type="journal article" date="2022" name="Front. Genet.">
        <title>Chromosome-Scale Assembly of the Dendrobium nobile Genome Provides Insights Into the Molecular Mechanism of the Biosynthesis of the Medicinal Active Ingredient of Dendrobium.</title>
        <authorList>
            <person name="Xu Q."/>
            <person name="Niu S.-C."/>
            <person name="Li K.-L."/>
            <person name="Zheng P.-J."/>
            <person name="Zhang X.-J."/>
            <person name="Jia Y."/>
            <person name="Liu Y."/>
            <person name="Niu Y.-X."/>
            <person name="Yu L.-H."/>
            <person name="Chen D.-F."/>
            <person name="Zhang G.-Q."/>
        </authorList>
    </citation>
    <scope>NUCLEOTIDE SEQUENCE</scope>
    <source>
        <tissue evidence="2">Leaf</tissue>
    </source>
</reference>
<sequence length="73" mass="8071">MDRRRLFFLFFIFTVSVFLLECRICHGRPVSKLEMNEAAIGVLHVHHSGDLQALASILPRGRVPPSGPVSGGN</sequence>
<evidence type="ECO:0000313" key="3">
    <source>
        <dbReference type="Proteomes" id="UP000829196"/>
    </source>
</evidence>
<protein>
    <submittedName>
        <fullName evidence="2">Uncharacterized protein</fullName>
    </submittedName>
</protein>
<proteinExistence type="predicted"/>
<feature type="chain" id="PRO_5035904534" evidence="1">
    <location>
        <begin position="28"/>
        <end position="73"/>
    </location>
</feature>
<dbReference type="EMBL" id="JAGYWB010000008">
    <property type="protein sequence ID" value="KAI0513846.1"/>
    <property type="molecule type" value="Genomic_DNA"/>
</dbReference>
<dbReference type="AlphaFoldDB" id="A0A8T3BNV3"/>
<feature type="signal peptide" evidence="1">
    <location>
        <begin position="1"/>
        <end position="27"/>
    </location>
</feature>
<dbReference type="Proteomes" id="UP000829196">
    <property type="component" value="Unassembled WGS sequence"/>
</dbReference>
<keyword evidence="3" id="KW-1185">Reference proteome</keyword>
<evidence type="ECO:0000256" key="1">
    <source>
        <dbReference type="SAM" id="SignalP"/>
    </source>
</evidence>
<keyword evidence="1" id="KW-0732">Signal</keyword>
<name>A0A8T3BNV3_DENNO</name>
<gene>
    <name evidence="2" type="ORF">KFK09_009877</name>
</gene>
<comment type="caution">
    <text evidence="2">The sequence shown here is derived from an EMBL/GenBank/DDBJ whole genome shotgun (WGS) entry which is preliminary data.</text>
</comment>
<organism evidence="2 3">
    <name type="scientific">Dendrobium nobile</name>
    <name type="common">Orchid</name>
    <dbReference type="NCBI Taxonomy" id="94219"/>
    <lineage>
        <taxon>Eukaryota</taxon>
        <taxon>Viridiplantae</taxon>
        <taxon>Streptophyta</taxon>
        <taxon>Embryophyta</taxon>
        <taxon>Tracheophyta</taxon>
        <taxon>Spermatophyta</taxon>
        <taxon>Magnoliopsida</taxon>
        <taxon>Liliopsida</taxon>
        <taxon>Asparagales</taxon>
        <taxon>Orchidaceae</taxon>
        <taxon>Epidendroideae</taxon>
        <taxon>Malaxideae</taxon>
        <taxon>Dendrobiinae</taxon>
        <taxon>Dendrobium</taxon>
    </lineage>
</organism>